<dbReference type="InterPro" id="IPR041685">
    <property type="entry name" value="AAA_GajA/Old/RecF-like"/>
</dbReference>
<feature type="domain" description="Rad50/SbcC-type AAA" evidence="3">
    <location>
        <begin position="6"/>
        <end position="55"/>
    </location>
</feature>
<dbReference type="GO" id="GO:0004519">
    <property type="term" value="F:endonuclease activity"/>
    <property type="evidence" value="ECO:0007669"/>
    <property type="project" value="UniProtKB-KW"/>
</dbReference>
<dbReference type="SUPFAM" id="SSF52540">
    <property type="entry name" value="P-loop containing nucleoside triphosphate hydrolases"/>
    <property type="match status" value="1"/>
</dbReference>
<keyword evidence="5" id="KW-0378">Hydrolase</keyword>
<sequence length="727" mass="78468">MYLKHIRARNYRAFGDGTTAPELNWELNPGLNILVGENDAGKTGIVDAIRQVLLTTSYEPVRLFEQDFHIEGKSRAQTLGIEATLCGLSPDQEASVLEWLTLGADGTCSLILHLEARYHPPQATKRARVDTVVRTGAAGTGPEVGYAVRELVRATYLRPLRDAEAELRPGRQSRLSQILGAHNDIAGQEMNDFDKASPKDVPERLVGLMAFAQHHLGEHEVVKGVEKDINDNYLGQFAFSGEELQSRIRIAPDLSLTPILERFELSLLPGAHIHPDERCPRGLGYNNALFMATELVLLRGGEELALLLVEEPEAHLHPQLQERVMDLLKEHSNKEQAEKRVQVIMTTHSPSLVSTARIEDMTLVHKAQTFPLAAGKTKLNRADYSFLRRFIDATKANLFFARGVMMVEGPAEAILVPAISEMCGRSFSKHGVSMVNVGHTGLYHYARILQREGTGPEIPIPVVCLTDRDIVPDVAKTYVAKPAKGKRFDSDYSAPEMAAAVQRKKERAEGGKTIVCVSDRWTLEFDLALHGCAKLMHMAISLAAKAKSRDERLEEADETATLAEAELSWTSLEGAGYTKEELAAIIYKPLQKKDASKAITAQYAAHLVCTGKYGTGEDLFKALPPYLQAALSHLTIAPAAKSGATASAGATAPTALTEPGPATSVPSSTLTPLPAAFATVPPTIPTVTTPQRTVVASGQTHGQAGTAPAAPVVPPSASMGGAQGNGA</sequence>
<dbReference type="CDD" id="cd01026">
    <property type="entry name" value="TOPRIM_OLD"/>
    <property type="match status" value="1"/>
</dbReference>
<dbReference type="Pfam" id="PF13476">
    <property type="entry name" value="AAA_23"/>
    <property type="match status" value="1"/>
</dbReference>
<evidence type="ECO:0000313" key="6">
    <source>
        <dbReference type="Proteomes" id="UP001595693"/>
    </source>
</evidence>
<keyword evidence="5" id="KW-0255">Endonuclease</keyword>
<feature type="compositionally biased region" description="Low complexity" evidence="1">
    <location>
        <begin position="707"/>
        <end position="718"/>
    </location>
</feature>
<dbReference type="Proteomes" id="UP001595693">
    <property type="component" value="Unassembled WGS sequence"/>
</dbReference>
<dbReference type="InterPro" id="IPR051396">
    <property type="entry name" value="Bact_Antivir_Def_Nuclease"/>
</dbReference>
<organism evidence="5 6">
    <name type="scientific">Acidovorax facilis</name>
    <dbReference type="NCBI Taxonomy" id="12917"/>
    <lineage>
        <taxon>Bacteria</taxon>
        <taxon>Pseudomonadati</taxon>
        <taxon>Pseudomonadota</taxon>
        <taxon>Betaproteobacteria</taxon>
        <taxon>Burkholderiales</taxon>
        <taxon>Comamonadaceae</taxon>
        <taxon>Acidovorax</taxon>
    </lineage>
</organism>
<evidence type="ECO:0000259" key="3">
    <source>
        <dbReference type="Pfam" id="PF13476"/>
    </source>
</evidence>
<name>A0ABV8D720_9BURK</name>
<dbReference type="RefSeq" id="WP_082437610.1">
    <property type="nucleotide sequence ID" value="NZ_JAMXAX010000151.1"/>
</dbReference>
<feature type="region of interest" description="Disordered" evidence="1">
    <location>
        <begin position="650"/>
        <end position="669"/>
    </location>
</feature>
<dbReference type="PANTHER" id="PTHR43581:SF4">
    <property type="entry name" value="ATP_GTP PHOSPHATASE"/>
    <property type="match status" value="1"/>
</dbReference>
<dbReference type="Gene3D" id="3.40.50.300">
    <property type="entry name" value="P-loop containing nucleotide triphosphate hydrolases"/>
    <property type="match status" value="2"/>
</dbReference>
<dbReference type="Pfam" id="PF20469">
    <property type="entry name" value="OLD-like_TOPRIM"/>
    <property type="match status" value="1"/>
</dbReference>
<dbReference type="Pfam" id="PF13175">
    <property type="entry name" value="AAA_15"/>
    <property type="match status" value="1"/>
</dbReference>
<dbReference type="EMBL" id="JBHSAJ010000013">
    <property type="protein sequence ID" value="MFC3934213.1"/>
    <property type="molecule type" value="Genomic_DNA"/>
</dbReference>
<evidence type="ECO:0000259" key="2">
    <source>
        <dbReference type="Pfam" id="PF13175"/>
    </source>
</evidence>
<dbReference type="InterPro" id="IPR027417">
    <property type="entry name" value="P-loop_NTPase"/>
</dbReference>
<evidence type="ECO:0000256" key="1">
    <source>
        <dbReference type="SAM" id="MobiDB-lite"/>
    </source>
</evidence>
<dbReference type="PANTHER" id="PTHR43581">
    <property type="entry name" value="ATP/GTP PHOSPHATASE"/>
    <property type="match status" value="1"/>
</dbReference>
<evidence type="ECO:0000313" key="5">
    <source>
        <dbReference type="EMBL" id="MFC3934213.1"/>
    </source>
</evidence>
<reference evidence="6" key="1">
    <citation type="journal article" date="2019" name="Int. J. Syst. Evol. Microbiol.">
        <title>The Global Catalogue of Microorganisms (GCM) 10K type strain sequencing project: providing services to taxonomists for standard genome sequencing and annotation.</title>
        <authorList>
            <consortium name="The Broad Institute Genomics Platform"/>
            <consortium name="The Broad Institute Genome Sequencing Center for Infectious Disease"/>
            <person name="Wu L."/>
            <person name="Ma J."/>
        </authorList>
    </citation>
    <scope>NUCLEOTIDE SEQUENCE [LARGE SCALE GENOMIC DNA]</scope>
    <source>
        <strain evidence="6">CCUG 2113</strain>
    </source>
</reference>
<evidence type="ECO:0000259" key="4">
    <source>
        <dbReference type="Pfam" id="PF20469"/>
    </source>
</evidence>
<dbReference type="InterPro" id="IPR034139">
    <property type="entry name" value="TOPRIM_OLD"/>
</dbReference>
<dbReference type="InterPro" id="IPR038729">
    <property type="entry name" value="Rad50/SbcC_AAA"/>
</dbReference>
<proteinExistence type="predicted"/>
<accession>A0ABV8D720</accession>
<keyword evidence="6" id="KW-1185">Reference proteome</keyword>
<gene>
    <name evidence="5" type="ORF">ACFOW3_06205</name>
</gene>
<feature type="region of interest" description="Disordered" evidence="1">
    <location>
        <begin position="695"/>
        <end position="727"/>
    </location>
</feature>
<keyword evidence="5" id="KW-0540">Nuclease</keyword>
<protein>
    <submittedName>
        <fullName evidence="5">ATP-dependent endonuclease</fullName>
    </submittedName>
</protein>
<comment type="caution">
    <text evidence="5">The sequence shown here is derived from an EMBL/GenBank/DDBJ whole genome shotgun (WGS) entry which is preliminary data.</text>
</comment>
<feature type="domain" description="Endonuclease GajA/Old nuclease/RecF-like AAA" evidence="2">
    <location>
        <begin position="281"/>
        <end position="353"/>
    </location>
</feature>
<feature type="domain" description="OLD protein-like TOPRIM" evidence="4">
    <location>
        <begin position="399"/>
        <end position="469"/>
    </location>
</feature>